<dbReference type="CDD" id="cd18577">
    <property type="entry name" value="ABC_6TM_Pgp_ABCB1_D1_like"/>
    <property type="match status" value="1"/>
</dbReference>
<dbReference type="Proteomes" id="UP001430848">
    <property type="component" value="Unassembled WGS sequence"/>
</dbReference>
<comment type="subcellular location">
    <subcellularLocation>
        <location evidence="1">Membrane</location>
        <topology evidence="1">Multi-pass membrane protein</topology>
    </subcellularLocation>
</comment>
<evidence type="ECO:0000313" key="11">
    <source>
        <dbReference type="EMBL" id="KAK7712360.1"/>
    </source>
</evidence>
<evidence type="ECO:0000256" key="5">
    <source>
        <dbReference type="ARBA" id="ARBA00022989"/>
    </source>
</evidence>
<feature type="transmembrane region" description="Helical" evidence="8">
    <location>
        <begin position="61"/>
        <end position="87"/>
    </location>
</feature>
<dbReference type="EMBL" id="JAKNSF020000136">
    <property type="protein sequence ID" value="KAK7712360.1"/>
    <property type="molecule type" value="Genomic_DNA"/>
</dbReference>
<evidence type="ECO:0000256" key="7">
    <source>
        <dbReference type="SAM" id="MobiDB-lite"/>
    </source>
</evidence>
<dbReference type="SMART" id="SM00382">
    <property type="entry name" value="AAA"/>
    <property type="match status" value="2"/>
</dbReference>
<dbReference type="SUPFAM" id="SSF90123">
    <property type="entry name" value="ABC transporter transmembrane region"/>
    <property type="match status" value="2"/>
</dbReference>
<feature type="compositionally biased region" description="Polar residues" evidence="7">
    <location>
        <begin position="641"/>
        <end position="655"/>
    </location>
</feature>
<dbReference type="SUPFAM" id="SSF52540">
    <property type="entry name" value="P-loop containing nucleoside triphosphate hydrolases"/>
    <property type="match status" value="2"/>
</dbReference>
<dbReference type="InterPro" id="IPR039421">
    <property type="entry name" value="Type_1_exporter"/>
</dbReference>
<feature type="region of interest" description="Disordered" evidence="7">
    <location>
        <begin position="632"/>
        <end position="680"/>
    </location>
</feature>
<feature type="transmembrane region" description="Helical" evidence="8">
    <location>
        <begin position="826"/>
        <end position="856"/>
    </location>
</feature>
<evidence type="ECO:0000259" key="9">
    <source>
        <dbReference type="PROSITE" id="PS50893"/>
    </source>
</evidence>
<feature type="domain" description="ABC transmembrane type-1" evidence="10">
    <location>
        <begin position="64"/>
        <end position="355"/>
    </location>
</feature>
<feature type="domain" description="ABC transmembrane type-1" evidence="10">
    <location>
        <begin position="827"/>
        <end position="1115"/>
    </location>
</feature>
<evidence type="ECO:0000256" key="2">
    <source>
        <dbReference type="ARBA" id="ARBA00022692"/>
    </source>
</evidence>
<feature type="region of interest" description="Disordered" evidence="7">
    <location>
        <begin position="16"/>
        <end position="39"/>
    </location>
</feature>
<accession>A0ABR1NRD0</accession>
<feature type="region of interest" description="Disordered" evidence="7">
    <location>
        <begin position="758"/>
        <end position="791"/>
    </location>
</feature>
<gene>
    <name evidence="11" type="primary">HST6</name>
    <name evidence="11" type="ORF">SLS63_012404</name>
</gene>
<dbReference type="InterPro" id="IPR036640">
    <property type="entry name" value="ABC1_TM_sf"/>
</dbReference>
<feature type="transmembrane region" description="Helical" evidence="8">
    <location>
        <begin position="298"/>
        <end position="319"/>
    </location>
</feature>
<dbReference type="PANTHER" id="PTHR43394">
    <property type="entry name" value="ATP-DEPENDENT PERMEASE MDL1, MITOCHONDRIAL"/>
    <property type="match status" value="1"/>
</dbReference>
<organism evidence="11 12">
    <name type="scientific">Diaporthe eres</name>
    <name type="common">Phomopsis oblonga</name>
    <dbReference type="NCBI Taxonomy" id="83184"/>
    <lineage>
        <taxon>Eukaryota</taxon>
        <taxon>Fungi</taxon>
        <taxon>Dikarya</taxon>
        <taxon>Ascomycota</taxon>
        <taxon>Pezizomycotina</taxon>
        <taxon>Sordariomycetes</taxon>
        <taxon>Sordariomycetidae</taxon>
        <taxon>Diaporthales</taxon>
        <taxon>Diaporthaceae</taxon>
        <taxon>Diaporthe</taxon>
        <taxon>Diaporthe eres species complex</taxon>
    </lineage>
</organism>
<dbReference type="PROSITE" id="PS50929">
    <property type="entry name" value="ABC_TM1F"/>
    <property type="match status" value="2"/>
</dbReference>
<evidence type="ECO:0000256" key="8">
    <source>
        <dbReference type="SAM" id="Phobius"/>
    </source>
</evidence>
<feature type="compositionally biased region" description="Basic residues" evidence="7">
    <location>
        <begin position="1222"/>
        <end position="1232"/>
    </location>
</feature>
<dbReference type="PROSITE" id="PS00211">
    <property type="entry name" value="ABC_TRANSPORTER_1"/>
    <property type="match status" value="1"/>
</dbReference>
<feature type="domain" description="ABC transporter" evidence="9">
    <location>
        <begin position="391"/>
        <end position="629"/>
    </location>
</feature>
<dbReference type="InterPro" id="IPR003593">
    <property type="entry name" value="AAA+_ATPase"/>
</dbReference>
<feature type="transmembrane region" description="Helical" evidence="8">
    <location>
        <begin position="945"/>
        <end position="965"/>
    </location>
</feature>
<keyword evidence="12" id="KW-1185">Reference proteome</keyword>
<evidence type="ECO:0000256" key="3">
    <source>
        <dbReference type="ARBA" id="ARBA00022741"/>
    </source>
</evidence>
<comment type="caution">
    <text evidence="11">The sequence shown here is derived from an EMBL/GenBank/DDBJ whole genome shotgun (WGS) entry which is preliminary data.</text>
</comment>
<dbReference type="InterPro" id="IPR003439">
    <property type="entry name" value="ABC_transporter-like_ATP-bd"/>
</dbReference>
<feature type="region of interest" description="Disordered" evidence="7">
    <location>
        <begin position="695"/>
        <end position="742"/>
    </location>
</feature>
<reference evidence="11 12" key="1">
    <citation type="submission" date="2024-02" db="EMBL/GenBank/DDBJ databases">
        <title>De novo assembly and annotation of 12 fungi associated with fruit tree decline syndrome in Ontario, Canada.</title>
        <authorList>
            <person name="Sulman M."/>
            <person name="Ellouze W."/>
            <person name="Ilyukhin E."/>
        </authorList>
    </citation>
    <scope>NUCLEOTIDE SEQUENCE [LARGE SCALE GENOMIC DNA]</scope>
    <source>
        <strain evidence="11 12">M169</strain>
    </source>
</reference>
<evidence type="ECO:0000256" key="4">
    <source>
        <dbReference type="ARBA" id="ARBA00022840"/>
    </source>
</evidence>
<dbReference type="Gene3D" id="3.40.50.300">
    <property type="entry name" value="P-loop containing nucleotide triphosphate hydrolases"/>
    <property type="match status" value="2"/>
</dbReference>
<feature type="transmembrane region" description="Helical" evidence="8">
    <location>
        <begin position="868"/>
        <end position="890"/>
    </location>
</feature>
<feature type="transmembrane region" description="Helical" evidence="8">
    <location>
        <begin position="107"/>
        <end position="135"/>
    </location>
</feature>
<feature type="transmembrane region" description="Helical" evidence="8">
    <location>
        <begin position="1064"/>
        <end position="1083"/>
    </location>
</feature>
<feature type="region of interest" description="Disordered" evidence="7">
    <location>
        <begin position="1214"/>
        <end position="1235"/>
    </location>
</feature>
<proteinExistence type="predicted"/>
<protein>
    <submittedName>
        <fullName evidence="11">ATP-dependent permease</fullName>
    </submittedName>
</protein>
<dbReference type="InterPro" id="IPR027417">
    <property type="entry name" value="P-loop_NTPase"/>
</dbReference>
<feature type="transmembrane region" description="Helical" evidence="8">
    <location>
        <begin position="212"/>
        <end position="230"/>
    </location>
</feature>
<evidence type="ECO:0000256" key="1">
    <source>
        <dbReference type="ARBA" id="ARBA00004141"/>
    </source>
</evidence>
<keyword evidence="4" id="KW-0067">ATP-binding</keyword>
<evidence type="ECO:0000313" key="12">
    <source>
        <dbReference type="Proteomes" id="UP001430848"/>
    </source>
</evidence>
<dbReference type="PROSITE" id="PS50893">
    <property type="entry name" value="ABC_TRANSPORTER_2"/>
    <property type="match status" value="2"/>
</dbReference>
<name>A0ABR1NRD0_DIAER</name>
<dbReference type="PANTHER" id="PTHR43394:SF15">
    <property type="entry name" value="ALPHA-FACTOR-TRANSPORTING ATPASE"/>
    <property type="match status" value="1"/>
</dbReference>
<dbReference type="Pfam" id="PF00005">
    <property type="entry name" value="ABC_tran"/>
    <property type="match status" value="2"/>
</dbReference>
<keyword evidence="3" id="KW-0547">Nucleotide-binding</keyword>
<dbReference type="CDD" id="cd18578">
    <property type="entry name" value="ABC_6TM_Pgp_ABCB1_D2_like"/>
    <property type="match status" value="1"/>
</dbReference>
<keyword evidence="2 8" id="KW-0812">Transmembrane</keyword>
<dbReference type="Gene3D" id="1.20.1560.10">
    <property type="entry name" value="ABC transporter type 1, transmembrane domain"/>
    <property type="match status" value="2"/>
</dbReference>
<keyword evidence="6 8" id="KW-0472">Membrane</keyword>
<evidence type="ECO:0000259" key="10">
    <source>
        <dbReference type="PROSITE" id="PS50929"/>
    </source>
</evidence>
<feature type="transmembrane region" description="Helical" evidence="8">
    <location>
        <begin position="187"/>
        <end position="206"/>
    </location>
</feature>
<feature type="domain" description="ABC transporter" evidence="9">
    <location>
        <begin position="1149"/>
        <end position="1428"/>
    </location>
</feature>
<dbReference type="Pfam" id="PF00664">
    <property type="entry name" value="ABC_membrane"/>
    <property type="match status" value="2"/>
</dbReference>
<dbReference type="InterPro" id="IPR011527">
    <property type="entry name" value="ABC1_TM_dom"/>
</dbReference>
<evidence type="ECO:0000256" key="6">
    <source>
        <dbReference type="ARBA" id="ARBA00023136"/>
    </source>
</evidence>
<keyword evidence="5 8" id="KW-1133">Transmembrane helix</keyword>
<dbReference type="InterPro" id="IPR017871">
    <property type="entry name" value="ABC_transporter-like_CS"/>
</dbReference>
<sequence length="1467" mass="159013">MGSRQGFRLRRLTKGAAVTPNTSGASPGRSHVNEPDGAQNTAGGASWRHLFVFTQRRQARLLGLAMVASLLVAAAKTVFAVLIGRIMDIVSPLGAGSIDGSTAMAGVAIWCGVLAGLGLASWAFNSALMALWIVFGELVAKTARKCVFEHLLYKEMDWFDGHHEGLSSALSGTQTHIRDLQMATSQVLGFLISDTFVAVGCLIVAFYNSWQLTLVLMATIPVSVLALHFISRGLEAAIISQKQELAQASKVVIAAVTAIDLVKIYNGFDHEVWQYLQAARASMRSYVRQALRNSMQMGFLKLWVVNLFVVGFWFAGYLVSKNTITPGTALTTFYSILTAFQSVESVAPHWLVLAKGMSAGHQLQNIMTEDRNTRAVKVPAPHRPRSCAGEVELHDVSFAYPSNPTKIVLSRSSFSFSPGLTFLVGRSGSGKSTITNLLLKFYEPLTGTILIDGQSIRTLDDKWLRENVTLIQQSSILFNDTFFMNVAFGSRDPFRVTREEVRAACETVLLQSTVASLPEGLDTNVGIGGHNLSGGQRQRLALARARLRDPPVLILDEVTSGLDAISRVLILEAIRVWRAGKTTIIITHDVTQILDKDYVYVLDQSFLVQQGIRSDLVKEEDGIFASLLSSTDSEPARDSTLHSSPGSLPKTTSAKPSRLSKVFLPQRAPSSTGNRGLFRLSLGPNVEQSTIIKLAEPRHGRASYPHPKPELPSRPVPLEPKTSVRVRDGLGHNSNRTRKSSLDMALLQGEVTKSRRPLVKSPRVTQDSEPTASGVISPCEETPSGCGQRKQHKEKPVAVGAGKDLSVAKIIATVWPMLDRANRARIVLGIAACMVAAACNPVFSFLFAQLIAALWAPPAEMRAAGQTWAVRLTIVGVVDGCATFAAFYLMQCAGQAWVTSLRVEALKRILSQPKQWFDNPSHSPGRLASVLDRDAEEMRNLVGRFVPVILIVVTMMTSGLIWALAISWRLTLVTLASAPAVYAATQAIASVSGKWEARCNAMAEATGSVSVETFLNIRVVRALTLEHHFSSKHTQSTESTFRVGARRGLWTGFFYGLNQAMPDWLTALVFWYATVLLTSPGAAISASNIVQVINLLLFSIGTATAMLDSIPQIAHAKATSIQVLYYAALSYSSGHEGRGEVRVLTPFPVEMKALQFAYPAAKGSREGPNKVLRNVNLRIDRGDCVGIVGASGCGKSTIANLLLRLYEPSADQQSEGSMQYHASHRHHTRRQNQKPAALSYAGVPASDISTSILRTHTAYVPQHPFLFPTTIRENIAYGLHADSPFRELSFVVAAARLAHIHDFIVSLPEGYSTLVGEGGLGLSGGQAQRVSIARAFVRKPKLLVLDEPTSSLDADGAEDVRKAIQGLMDQSRQDQGGGELTIVAITHSKEMMRIVSRIVVMDDGFVAEEGGFEELLARGDKFAGLLGGGAWVPPDEKKASMKGGNLRLDAWSDFTTGSPTFPDNHGS</sequence>